<dbReference type="HOGENOM" id="CLU_1441177_0_0_1"/>
<accession>S3CME3</accession>
<feature type="region of interest" description="Disordered" evidence="1">
    <location>
        <begin position="1"/>
        <end position="68"/>
    </location>
</feature>
<reference evidence="2 3" key="1">
    <citation type="journal article" date="2013" name="BMC Genomics">
        <title>Genomics-driven discovery of the pneumocandin biosynthetic gene cluster in the fungus Glarea lozoyensis.</title>
        <authorList>
            <person name="Chen L."/>
            <person name="Yue Q."/>
            <person name="Zhang X."/>
            <person name="Xiang M."/>
            <person name="Wang C."/>
            <person name="Li S."/>
            <person name="Che Y."/>
            <person name="Ortiz-Lopez F.J."/>
            <person name="Bills G.F."/>
            <person name="Liu X."/>
            <person name="An Z."/>
        </authorList>
    </citation>
    <scope>NUCLEOTIDE SEQUENCE [LARGE SCALE GENOMIC DNA]</scope>
    <source>
        <strain evidence="3">ATCC 20868 / MF5171</strain>
    </source>
</reference>
<sequence>MAASSSLRGKFKALQLKTPIKRPSGGSANSSSSKSPEGGETTYYDVDQRSTQRKAFSGPPLESMREGSQGIPLDLKIKIGTVRSQTISLPIQPALPAFGDRTTSNPIPEPVDERKLNLLYYCMRNLKFVGDHMIDRHALNLAERCKCCGERLYSGTNSGLSGLALKLIRQAAEPEAEEEEKRLAEIAS</sequence>
<organism evidence="2 3">
    <name type="scientific">Glarea lozoyensis (strain ATCC 20868 / MF5171)</name>
    <dbReference type="NCBI Taxonomy" id="1116229"/>
    <lineage>
        <taxon>Eukaryota</taxon>
        <taxon>Fungi</taxon>
        <taxon>Dikarya</taxon>
        <taxon>Ascomycota</taxon>
        <taxon>Pezizomycotina</taxon>
        <taxon>Leotiomycetes</taxon>
        <taxon>Helotiales</taxon>
        <taxon>Helotiaceae</taxon>
        <taxon>Glarea</taxon>
    </lineage>
</organism>
<name>S3CME3_GLAL2</name>
<dbReference type="AlphaFoldDB" id="S3CME3"/>
<dbReference type="GeneID" id="19461344"/>
<evidence type="ECO:0000256" key="1">
    <source>
        <dbReference type="SAM" id="MobiDB-lite"/>
    </source>
</evidence>
<proteinExistence type="predicted"/>
<evidence type="ECO:0000313" key="2">
    <source>
        <dbReference type="EMBL" id="EPE26374.1"/>
    </source>
</evidence>
<dbReference type="RefSeq" id="XP_008087693.1">
    <property type="nucleotide sequence ID" value="XM_008089502.1"/>
</dbReference>
<gene>
    <name evidence="2" type="ORF">GLAREA_02286</name>
</gene>
<evidence type="ECO:0000313" key="3">
    <source>
        <dbReference type="Proteomes" id="UP000016922"/>
    </source>
</evidence>
<keyword evidence="3" id="KW-1185">Reference proteome</keyword>
<dbReference type="EMBL" id="KE145371">
    <property type="protein sequence ID" value="EPE26374.1"/>
    <property type="molecule type" value="Genomic_DNA"/>
</dbReference>
<protein>
    <submittedName>
        <fullName evidence="2">Uncharacterized protein</fullName>
    </submittedName>
</protein>
<feature type="compositionally biased region" description="Low complexity" evidence="1">
    <location>
        <begin position="24"/>
        <end position="39"/>
    </location>
</feature>
<dbReference type="KEGG" id="glz:GLAREA_02286"/>
<dbReference type="Proteomes" id="UP000016922">
    <property type="component" value="Unassembled WGS sequence"/>
</dbReference>